<feature type="region of interest" description="Disordered" evidence="1">
    <location>
        <begin position="151"/>
        <end position="201"/>
    </location>
</feature>
<organism evidence="2 3">
    <name type="scientific">Hyalella azteca</name>
    <name type="common">Amphipod</name>
    <dbReference type="NCBI Taxonomy" id="294128"/>
    <lineage>
        <taxon>Eukaryota</taxon>
        <taxon>Metazoa</taxon>
        <taxon>Ecdysozoa</taxon>
        <taxon>Arthropoda</taxon>
        <taxon>Crustacea</taxon>
        <taxon>Multicrustacea</taxon>
        <taxon>Malacostraca</taxon>
        <taxon>Eumalacostraca</taxon>
        <taxon>Peracarida</taxon>
        <taxon>Amphipoda</taxon>
        <taxon>Senticaudata</taxon>
        <taxon>Talitrida</taxon>
        <taxon>Talitroidea</taxon>
        <taxon>Hyalellidae</taxon>
        <taxon>Hyalella</taxon>
    </lineage>
</organism>
<dbReference type="OrthoDB" id="6379215at2759"/>
<evidence type="ECO:0000313" key="2">
    <source>
        <dbReference type="Proteomes" id="UP000694843"/>
    </source>
</evidence>
<proteinExistence type="predicted"/>
<feature type="region of interest" description="Disordered" evidence="1">
    <location>
        <begin position="246"/>
        <end position="280"/>
    </location>
</feature>
<dbReference type="GeneID" id="108676883"/>
<keyword evidence="2" id="KW-1185">Reference proteome</keyword>
<sequence length="626" mass="69690">MERLADMAAWRRRVFGAGDLDATILRHNTANLSYIERLELVNRVMVDVLLQAIPDRSSSRNTTHVEPPLLAPRMAPAYRRRPTYDEELKQNNSSVSPSRDVAFPASPTFRNALVENEVNSLGSNSTGLQFTSPVYHGKNYSSTESTPYFEKHTNLSGSLRPSVSKPKIVPIDTITENPETKDHSVPRNQSTDRHDSTNQTTPQLTFQLGKQNSSYLSVFGKFPRSSSARNSSSSGNASANVLHLENTLPDGNTSLTSAPRLNNSASRKTNEGKAPADLSRQSTNVHIRFSRAAHVNGQSVRNVGDNQNETSVSPDTIKVSEQNTNENLNLQSISFPSNEIESLGDTNVTEHNNTNDNSSNNWKAEIFIKIGLQFRSNPFGSTQAVLPRENNSPNKDSVIMLPVFTSVPERLLESQTLSSLLNSSIHILSRMNPSLSPEHMQATVNHPELLLYFINSSISLTALDFDNSSKKIDSSNQIAITFADQNTSQNSSRRPKLLTSDSILQEIRDRNHNLTLSSSDEILMSNYSRETANQNSTCTLQERWNKVEHLRRSIELLLLSMPVTVKEMMEASSHPYLDDFIFRPQGRSIFAMTGQCAECYMRDPRGKCREVLFCKNGASVSSRILG</sequence>
<dbReference type="AlphaFoldDB" id="A0A8B7P3D5"/>
<dbReference type="Proteomes" id="UP000694843">
    <property type="component" value="Unplaced"/>
</dbReference>
<protein>
    <submittedName>
        <fullName evidence="3">GATA zinc finger domain-containing protein 11-like</fullName>
    </submittedName>
</protein>
<name>A0A8B7P3D5_HYAAZ</name>
<reference evidence="3" key="1">
    <citation type="submission" date="2025-08" db="UniProtKB">
        <authorList>
            <consortium name="RefSeq"/>
        </authorList>
    </citation>
    <scope>IDENTIFICATION</scope>
    <source>
        <tissue evidence="3">Whole organism</tissue>
    </source>
</reference>
<dbReference type="KEGG" id="hazt:108676883"/>
<gene>
    <name evidence="3" type="primary">LOC108676883</name>
</gene>
<evidence type="ECO:0000256" key="1">
    <source>
        <dbReference type="SAM" id="MobiDB-lite"/>
    </source>
</evidence>
<accession>A0A8B7P3D5</accession>
<feature type="compositionally biased region" description="Basic and acidic residues" evidence="1">
    <location>
        <begin position="178"/>
        <end position="196"/>
    </location>
</feature>
<feature type="compositionally biased region" description="Polar residues" evidence="1">
    <location>
        <begin position="249"/>
        <end position="267"/>
    </location>
</feature>
<evidence type="ECO:0000313" key="3">
    <source>
        <dbReference type="RefSeq" id="XP_018020527.2"/>
    </source>
</evidence>
<dbReference type="RefSeq" id="XP_018020527.2">
    <property type="nucleotide sequence ID" value="XM_018165038.2"/>
</dbReference>